<sequence>MSSSEKYMEPTDEKLPVVPVTASQPIIVEDYKDYQDIRRTRGVLIVLIAIQLVFAIFYFIERTIVLVRYYNIPREMRGDSLSGSYIVGVIAAAFSVVYYNIFIIVVAQYRQTAILIFSWLGLIQLIFIGIIIALSIIAIVAVSTIASHIGTGIVISIIIIIIAGLACILTILTVICGFRMVNLLKMHGSYQLV</sequence>
<keyword evidence="1" id="KW-1133">Transmembrane helix</keyword>
<feature type="transmembrane region" description="Helical" evidence="1">
    <location>
        <begin position="42"/>
        <end position="60"/>
    </location>
</feature>
<comment type="caution">
    <text evidence="2">The sequence shown here is derived from an EMBL/GenBank/DDBJ whole genome shotgun (WGS) entry which is preliminary data.</text>
</comment>
<feature type="transmembrane region" description="Helical" evidence="1">
    <location>
        <begin position="153"/>
        <end position="178"/>
    </location>
</feature>
<evidence type="ECO:0000313" key="3">
    <source>
        <dbReference type="EMBL" id="CAF3905072.1"/>
    </source>
</evidence>
<evidence type="ECO:0000313" key="2">
    <source>
        <dbReference type="EMBL" id="CAF0997169.1"/>
    </source>
</evidence>
<organism evidence="2 4">
    <name type="scientific">Adineta steineri</name>
    <dbReference type="NCBI Taxonomy" id="433720"/>
    <lineage>
        <taxon>Eukaryota</taxon>
        <taxon>Metazoa</taxon>
        <taxon>Spiralia</taxon>
        <taxon>Gnathifera</taxon>
        <taxon>Rotifera</taxon>
        <taxon>Eurotatoria</taxon>
        <taxon>Bdelloidea</taxon>
        <taxon>Adinetida</taxon>
        <taxon>Adinetidae</taxon>
        <taxon>Adineta</taxon>
    </lineage>
</organism>
<evidence type="ECO:0000256" key="1">
    <source>
        <dbReference type="SAM" id="Phobius"/>
    </source>
</evidence>
<feature type="transmembrane region" description="Helical" evidence="1">
    <location>
        <begin position="85"/>
        <end position="107"/>
    </location>
</feature>
<dbReference type="EMBL" id="CAJNOE010000162">
    <property type="protein sequence ID" value="CAF0997169.1"/>
    <property type="molecule type" value="Genomic_DNA"/>
</dbReference>
<dbReference type="EMBL" id="CAJOBB010001799">
    <property type="protein sequence ID" value="CAF3905072.1"/>
    <property type="molecule type" value="Genomic_DNA"/>
</dbReference>
<name>A0A814GJC9_9BILA</name>
<accession>A0A814GJC9</accession>
<reference evidence="2" key="1">
    <citation type="submission" date="2021-02" db="EMBL/GenBank/DDBJ databases">
        <authorList>
            <person name="Nowell W R."/>
        </authorList>
    </citation>
    <scope>NUCLEOTIDE SEQUENCE</scope>
</reference>
<proteinExistence type="predicted"/>
<gene>
    <name evidence="2" type="ORF">IZO911_LOCUS17436</name>
    <name evidence="3" type="ORF">KXQ929_LOCUS23031</name>
</gene>
<keyword evidence="1" id="KW-0472">Membrane</keyword>
<keyword evidence="1" id="KW-0812">Transmembrane</keyword>
<dbReference type="Proteomes" id="UP000663860">
    <property type="component" value="Unassembled WGS sequence"/>
</dbReference>
<evidence type="ECO:0000313" key="4">
    <source>
        <dbReference type="Proteomes" id="UP000663860"/>
    </source>
</evidence>
<dbReference type="Proteomes" id="UP000663868">
    <property type="component" value="Unassembled WGS sequence"/>
</dbReference>
<feature type="transmembrane region" description="Helical" evidence="1">
    <location>
        <begin position="114"/>
        <end position="141"/>
    </location>
</feature>
<dbReference type="AlphaFoldDB" id="A0A814GJC9"/>
<protein>
    <submittedName>
        <fullName evidence="2">Uncharacterized protein</fullName>
    </submittedName>
</protein>